<dbReference type="RefSeq" id="WP_194033693.1">
    <property type="nucleotide sequence ID" value="NZ_CP063657.1"/>
</dbReference>
<feature type="domain" description="DUF7380" evidence="1">
    <location>
        <begin position="6"/>
        <end position="177"/>
    </location>
</feature>
<dbReference type="Pfam" id="PF24098">
    <property type="entry name" value="DUF7380"/>
    <property type="match status" value="1"/>
</dbReference>
<gene>
    <name evidence="2" type="ORF">INQ42_07305</name>
</gene>
<organism evidence="2 3">
    <name type="scientific">Novilysobacter avium</name>
    <dbReference type="NCBI Taxonomy" id="2781023"/>
    <lineage>
        <taxon>Bacteria</taxon>
        <taxon>Pseudomonadati</taxon>
        <taxon>Pseudomonadota</taxon>
        <taxon>Gammaproteobacteria</taxon>
        <taxon>Lysobacterales</taxon>
        <taxon>Lysobacteraceae</taxon>
        <taxon>Novilysobacter</taxon>
    </lineage>
</organism>
<accession>A0A7S6UIY9</accession>
<dbReference type="Proteomes" id="UP000593932">
    <property type="component" value="Chromosome"/>
</dbReference>
<sequence>MPHLQQPIDEETYAAINWVALAGTPEDRHFQWALASRFWGRARELEESGQLAQSQALQVLGGAISMHMRHASHASFGPVMQMEGRRSMSMEDLGEHDIALLARAAADAPHPWVRARFADLAVSAEGSIPPDWRLGQLAANAYLDYAITVFGSDWAIDGLDEIRRGLVLLRVYAKRDETLWGRYWCAILKEVPHAIK</sequence>
<evidence type="ECO:0000259" key="1">
    <source>
        <dbReference type="Pfam" id="PF24098"/>
    </source>
</evidence>
<dbReference type="EMBL" id="CP063657">
    <property type="protein sequence ID" value="QOW21105.1"/>
    <property type="molecule type" value="Genomic_DNA"/>
</dbReference>
<protein>
    <recommendedName>
        <fullName evidence="1">DUF7380 domain-containing protein</fullName>
    </recommendedName>
</protein>
<name>A0A7S6UIY9_9GAMM</name>
<dbReference type="InterPro" id="IPR055804">
    <property type="entry name" value="DUF7380"/>
</dbReference>
<reference evidence="2 3" key="1">
    <citation type="submission" date="2020-10" db="EMBL/GenBank/DDBJ databases">
        <title>complete genome sequencing of Lysobacter sp. H23M41.</title>
        <authorList>
            <person name="Bae J.-W."/>
            <person name="Lee S.-Y."/>
        </authorList>
    </citation>
    <scope>NUCLEOTIDE SEQUENCE [LARGE SCALE GENOMIC DNA]</scope>
    <source>
        <strain evidence="2 3">H23M41</strain>
    </source>
</reference>
<evidence type="ECO:0000313" key="2">
    <source>
        <dbReference type="EMBL" id="QOW21105.1"/>
    </source>
</evidence>
<keyword evidence="3" id="KW-1185">Reference proteome</keyword>
<evidence type="ECO:0000313" key="3">
    <source>
        <dbReference type="Proteomes" id="UP000593932"/>
    </source>
</evidence>
<proteinExistence type="predicted"/>